<dbReference type="InParanoid" id="A0A2P6N6V9"/>
<dbReference type="EMBL" id="MDYQ01000174">
    <property type="protein sequence ID" value="PRP79691.1"/>
    <property type="molecule type" value="Genomic_DNA"/>
</dbReference>
<gene>
    <name evidence="1" type="ORF">PROFUN_12679</name>
</gene>
<dbReference type="AlphaFoldDB" id="A0A2P6N6V9"/>
<sequence length="66" mass="7357">MTPTDYLSASNNISVNIYNNQFTTYNAKSVIASTSSNITIFNNIFTAIVVHKDPTTTISLWWIGLQ</sequence>
<comment type="caution">
    <text evidence="1">The sequence shown here is derived from an EMBL/GenBank/DDBJ whole genome shotgun (WGS) entry which is preliminary data.</text>
</comment>
<proteinExistence type="predicted"/>
<keyword evidence="2" id="KW-1185">Reference proteome</keyword>
<protein>
    <submittedName>
        <fullName evidence="1">Uncharacterized protein</fullName>
    </submittedName>
</protein>
<name>A0A2P6N6V9_9EUKA</name>
<evidence type="ECO:0000313" key="1">
    <source>
        <dbReference type="EMBL" id="PRP79691.1"/>
    </source>
</evidence>
<reference evidence="1 2" key="1">
    <citation type="journal article" date="2018" name="Genome Biol. Evol.">
        <title>Multiple Roots of Fruiting Body Formation in Amoebozoa.</title>
        <authorList>
            <person name="Hillmann F."/>
            <person name="Forbes G."/>
            <person name="Novohradska S."/>
            <person name="Ferling I."/>
            <person name="Riege K."/>
            <person name="Groth M."/>
            <person name="Westermann M."/>
            <person name="Marz M."/>
            <person name="Spaller T."/>
            <person name="Winckler T."/>
            <person name="Schaap P."/>
            <person name="Glockner G."/>
        </authorList>
    </citation>
    <scope>NUCLEOTIDE SEQUENCE [LARGE SCALE GENOMIC DNA]</scope>
    <source>
        <strain evidence="1 2">Jena</strain>
    </source>
</reference>
<dbReference type="Proteomes" id="UP000241769">
    <property type="component" value="Unassembled WGS sequence"/>
</dbReference>
<evidence type="ECO:0000313" key="2">
    <source>
        <dbReference type="Proteomes" id="UP000241769"/>
    </source>
</evidence>
<organism evidence="1 2">
    <name type="scientific">Planoprotostelium fungivorum</name>
    <dbReference type="NCBI Taxonomy" id="1890364"/>
    <lineage>
        <taxon>Eukaryota</taxon>
        <taxon>Amoebozoa</taxon>
        <taxon>Evosea</taxon>
        <taxon>Variosea</taxon>
        <taxon>Cavosteliida</taxon>
        <taxon>Cavosteliaceae</taxon>
        <taxon>Planoprotostelium</taxon>
    </lineage>
</organism>
<accession>A0A2P6N6V9</accession>